<accession>A0A6A6FCN6</accession>
<sequence>MLSGNSITLEYPVTPMFRTILRMRSFTPGSEPRTAGSFDLMLCPRRARCCAGISHPLSLLRMASNMCRSEWTCEPRPIPAACSKSPRLVLAALGPLPRV</sequence>
<organism evidence="1 2">
    <name type="scientific">Cercospora zeae-maydis SCOH1-5</name>
    <dbReference type="NCBI Taxonomy" id="717836"/>
    <lineage>
        <taxon>Eukaryota</taxon>
        <taxon>Fungi</taxon>
        <taxon>Dikarya</taxon>
        <taxon>Ascomycota</taxon>
        <taxon>Pezizomycotina</taxon>
        <taxon>Dothideomycetes</taxon>
        <taxon>Dothideomycetidae</taxon>
        <taxon>Mycosphaerellales</taxon>
        <taxon>Mycosphaerellaceae</taxon>
        <taxon>Cercospora</taxon>
    </lineage>
</organism>
<keyword evidence="2" id="KW-1185">Reference proteome</keyword>
<dbReference type="AlphaFoldDB" id="A0A6A6FCN6"/>
<dbReference type="Proteomes" id="UP000799539">
    <property type="component" value="Unassembled WGS sequence"/>
</dbReference>
<evidence type="ECO:0000313" key="2">
    <source>
        <dbReference type="Proteomes" id="UP000799539"/>
    </source>
</evidence>
<gene>
    <name evidence="1" type="ORF">CERZMDRAFT_121605</name>
</gene>
<proteinExistence type="predicted"/>
<reference evidence="1" key="1">
    <citation type="journal article" date="2020" name="Stud. Mycol.">
        <title>101 Dothideomycetes genomes: a test case for predicting lifestyles and emergence of pathogens.</title>
        <authorList>
            <person name="Haridas S."/>
            <person name="Albert R."/>
            <person name="Binder M."/>
            <person name="Bloem J."/>
            <person name="Labutti K."/>
            <person name="Salamov A."/>
            <person name="Andreopoulos B."/>
            <person name="Baker S."/>
            <person name="Barry K."/>
            <person name="Bills G."/>
            <person name="Bluhm B."/>
            <person name="Cannon C."/>
            <person name="Castanera R."/>
            <person name="Culley D."/>
            <person name="Daum C."/>
            <person name="Ezra D."/>
            <person name="Gonzalez J."/>
            <person name="Henrissat B."/>
            <person name="Kuo A."/>
            <person name="Liang C."/>
            <person name="Lipzen A."/>
            <person name="Lutzoni F."/>
            <person name="Magnuson J."/>
            <person name="Mondo S."/>
            <person name="Nolan M."/>
            <person name="Ohm R."/>
            <person name="Pangilinan J."/>
            <person name="Park H.-J."/>
            <person name="Ramirez L."/>
            <person name="Alfaro M."/>
            <person name="Sun H."/>
            <person name="Tritt A."/>
            <person name="Yoshinaga Y."/>
            <person name="Zwiers L.-H."/>
            <person name="Turgeon B."/>
            <person name="Goodwin S."/>
            <person name="Spatafora J."/>
            <person name="Crous P."/>
            <person name="Grigoriev I."/>
        </authorList>
    </citation>
    <scope>NUCLEOTIDE SEQUENCE</scope>
    <source>
        <strain evidence="1">SCOH1-5</strain>
    </source>
</reference>
<name>A0A6A6FCN6_9PEZI</name>
<evidence type="ECO:0000313" key="1">
    <source>
        <dbReference type="EMBL" id="KAF2211018.1"/>
    </source>
</evidence>
<protein>
    <submittedName>
        <fullName evidence="1">Uncharacterized protein</fullName>
    </submittedName>
</protein>
<dbReference type="EMBL" id="ML992678">
    <property type="protein sequence ID" value="KAF2211018.1"/>
    <property type="molecule type" value="Genomic_DNA"/>
</dbReference>